<feature type="compositionally biased region" description="Basic and acidic residues" evidence="4">
    <location>
        <begin position="780"/>
        <end position="791"/>
    </location>
</feature>
<dbReference type="InterPro" id="IPR001878">
    <property type="entry name" value="Znf_CCHC"/>
</dbReference>
<evidence type="ECO:0000259" key="6">
    <source>
        <dbReference type="PROSITE" id="PS50235"/>
    </source>
</evidence>
<feature type="region of interest" description="Disordered" evidence="4">
    <location>
        <begin position="255"/>
        <end position="282"/>
    </location>
</feature>
<dbReference type="InterPro" id="IPR052398">
    <property type="entry name" value="Ubiquitin_hydrolase_53/54"/>
</dbReference>
<dbReference type="SUPFAM" id="SSF54001">
    <property type="entry name" value="Cysteine proteinases"/>
    <property type="match status" value="1"/>
</dbReference>
<dbReference type="InterPro" id="IPR038765">
    <property type="entry name" value="Papain-like_cys_pep_sf"/>
</dbReference>
<feature type="compositionally biased region" description="Low complexity" evidence="4">
    <location>
        <begin position="1516"/>
        <end position="1531"/>
    </location>
</feature>
<gene>
    <name evidence="7" type="ORF">WJX75_007503</name>
</gene>
<protein>
    <recommendedName>
        <fullName evidence="9">USP domain-containing protein</fullName>
    </recommendedName>
</protein>
<feature type="domain" description="CCHC-type" evidence="5">
    <location>
        <begin position="1408"/>
        <end position="1423"/>
    </location>
</feature>
<organism evidence="7 8">
    <name type="scientific">Coccomyxa subellipsoidea</name>
    <dbReference type="NCBI Taxonomy" id="248742"/>
    <lineage>
        <taxon>Eukaryota</taxon>
        <taxon>Viridiplantae</taxon>
        <taxon>Chlorophyta</taxon>
        <taxon>core chlorophytes</taxon>
        <taxon>Trebouxiophyceae</taxon>
        <taxon>Trebouxiophyceae incertae sedis</taxon>
        <taxon>Coccomyxaceae</taxon>
        <taxon>Coccomyxa</taxon>
    </lineage>
</organism>
<reference evidence="7 8" key="1">
    <citation type="journal article" date="2024" name="Nat. Commun.">
        <title>Phylogenomics reveals the evolutionary origins of lichenization in chlorophyte algae.</title>
        <authorList>
            <person name="Puginier C."/>
            <person name="Libourel C."/>
            <person name="Otte J."/>
            <person name="Skaloud P."/>
            <person name="Haon M."/>
            <person name="Grisel S."/>
            <person name="Petersen M."/>
            <person name="Berrin J.G."/>
            <person name="Delaux P.M."/>
            <person name="Dal Grande F."/>
            <person name="Keller J."/>
        </authorList>
    </citation>
    <scope>NUCLEOTIDE SEQUENCE [LARGE SCALE GENOMIC DNA]</scope>
    <source>
        <strain evidence="7 8">SAG 216-7</strain>
    </source>
</reference>
<dbReference type="PROSITE" id="PS50235">
    <property type="entry name" value="USP_3"/>
    <property type="match status" value="1"/>
</dbReference>
<dbReference type="PANTHER" id="PTHR22975">
    <property type="entry name" value="UBIQUITIN SPECIFIC PROTEINASE"/>
    <property type="match status" value="1"/>
</dbReference>
<comment type="caution">
    <text evidence="7">The sequence shown here is derived from an EMBL/GenBank/DDBJ whole genome shotgun (WGS) entry which is preliminary data.</text>
</comment>
<evidence type="ECO:0000313" key="7">
    <source>
        <dbReference type="EMBL" id="KAK9916026.1"/>
    </source>
</evidence>
<dbReference type="CDD" id="cd02257">
    <property type="entry name" value="Peptidase_C19"/>
    <property type="match status" value="1"/>
</dbReference>
<accession>A0ABR2YWJ8</accession>
<dbReference type="Gene3D" id="4.10.60.10">
    <property type="entry name" value="Zinc finger, CCHC-type"/>
    <property type="match status" value="1"/>
</dbReference>
<dbReference type="InterPro" id="IPR028889">
    <property type="entry name" value="USP"/>
</dbReference>
<feature type="compositionally biased region" description="Polar residues" evidence="4">
    <location>
        <begin position="1568"/>
        <end position="1580"/>
    </location>
</feature>
<feature type="compositionally biased region" description="Polar residues" evidence="4">
    <location>
        <begin position="566"/>
        <end position="576"/>
    </location>
</feature>
<feature type="domain" description="USP" evidence="6">
    <location>
        <begin position="1779"/>
        <end position="2087"/>
    </location>
</feature>
<feature type="compositionally biased region" description="Basic residues" evidence="4">
    <location>
        <begin position="1295"/>
        <end position="1305"/>
    </location>
</feature>
<proteinExistence type="predicted"/>
<dbReference type="Pfam" id="PF00443">
    <property type="entry name" value="UCH"/>
    <property type="match status" value="1"/>
</dbReference>
<evidence type="ECO:0000256" key="3">
    <source>
        <dbReference type="PROSITE-ProRule" id="PRU00047"/>
    </source>
</evidence>
<name>A0ABR2YWJ8_9CHLO</name>
<dbReference type="PANTHER" id="PTHR22975:SF9">
    <property type="entry name" value="ECHINUS SPLICE FORM 3"/>
    <property type="match status" value="1"/>
</dbReference>
<keyword evidence="3" id="KW-0863">Zinc-finger</keyword>
<feature type="compositionally biased region" description="Basic and acidic residues" evidence="4">
    <location>
        <begin position="1557"/>
        <end position="1567"/>
    </location>
</feature>
<keyword evidence="8" id="KW-1185">Reference proteome</keyword>
<dbReference type="Gene3D" id="3.90.70.10">
    <property type="entry name" value="Cysteine proteinases"/>
    <property type="match status" value="1"/>
</dbReference>
<feature type="compositionally biased region" description="Pro residues" evidence="4">
    <location>
        <begin position="1376"/>
        <end position="1387"/>
    </location>
</feature>
<dbReference type="PROSITE" id="PS50158">
    <property type="entry name" value="ZF_CCHC"/>
    <property type="match status" value="1"/>
</dbReference>
<keyword evidence="3" id="KW-0479">Metal-binding</keyword>
<evidence type="ECO:0000256" key="4">
    <source>
        <dbReference type="SAM" id="MobiDB-lite"/>
    </source>
</evidence>
<keyword evidence="2" id="KW-0378">Hydrolase</keyword>
<feature type="region of interest" description="Disordered" evidence="4">
    <location>
        <begin position="555"/>
        <end position="634"/>
    </location>
</feature>
<feature type="compositionally biased region" description="Basic and acidic residues" evidence="4">
    <location>
        <begin position="1233"/>
        <end position="1244"/>
    </location>
</feature>
<feature type="compositionally biased region" description="Basic and acidic residues" evidence="4">
    <location>
        <begin position="1026"/>
        <end position="1040"/>
    </location>
</feature>
<evidence type="ECO:0000259" key="5">
    <source>
        <dbReference type="PROSITE" id="PS50158"/>
    </source>
</evidence>
<feature type="region of interest" description="Disordered" evidence="4">
    <location>
        <begin position="1024"/>
        <end position="1052"/>
    </location>
</feature>
<feature type="compositionally biased region" description="Low complexity" evidence="4">
    <location>
        <begin position="258"/>
        <end position="276"/>
    </location>
</feature>
<keyword evidence="3" id="KW-0862">Zinc</keyword>
<dbReference type="Proteomes" id="UP001491310">
    <property type="component" value="Unassembled WGS sequence"/>
</dbReference>
<evidence type="ECO:0000256" key="2">
    <source>
        <dbReference type="ARBA" id="ARBA00022801"/>
    </source>
</evidence>
<keyword evidence="1" id="KW-0833">Ubl conjugation pathway</keyword>
<dbReference type="EMBL" id="JALJOT010000004">
    <property type="protein sequence ID" value="KAK9916026.1"/>
    <property type="molecule type" value="Genomic_DNA"/>
</dbReference>
<feature type="region of interest" description="Disordered" evidence="4">
    <location>
        <begin position="780"/>
        <end position="818"/>
    </location>
</feature>
<evidence type="ECO:0008006" key="9">
    <source>
        <dbReference type="Google" id="ProtNLM"/>
    </source>
</evidence>
<feature type="compositionally biased region" description="Polar residues" evidence="4">
    <location>
        <begin position="1623"/>
        <end position="1644"/>
    </location>
</feature>
<dbReference type="InterPro" id="IPR001394">
    <property type="entry name" value="Peptidase_C19_UCH"/>
</dbReference>
<evidence type="ECO:0000313" key="8">
    <source>
        <dbReference type="Proteomes" id="UP001491310"/>
    </source>
</evidence>
<evidence type="ECO:0000256" key="1">
    <source>
        <dbReference type="ARBA" id="ARBA00022786"/>
    </source>
</evidence>
<feature type="region of interest" description="Disordered" evidence="4">
    <location>
        <begin position="1168"/>
        <end position="1401"/>
    </location>
</feature>
<feature type="region of interest" description="Disordered" evidence="4">
    <location>
        <begin position="1516"/>
        <end position="1653"/>
    </location>
</feature>
<sequence length="2089" mass="227424">MKAAQDKVKEKKLHVITEHGAIMKAAKAMPGLYRSSLPLALYELVQELFDTLQEDAEEQQRPESQPVPMVFYASRGADPPPKLSAGQQKAVDLQAKEVKQFLSETYAELNTPEEKLAKQESLHEVPVAAVTQAIKEDKKSNKEEAAHAQELLASWCQRGKPQAVADISAGSLACLERPFLQEYAESLAAPLLLQLQQKDLKVEAGPGNIAAGLSHDDLLKVAVEGQGLVWEGDLPGEARVPSRAELNHALERLGTAGPAQPAASPAAAPDAPSDAQPRLHPMAPVLGGCESLAQPLYERLQCVEKEASRSVACLDVKEFLKTAAGPLDKTLMDLDDPLTHLPEQVNDQEVLAELAARDARGSNGPDSEWAVKAVARQNGGYPEIVKYKAELKIGALEFEGEALDLEDDGPLDRELMRARGRLLLLGRYHLWRLEAYHCEACWESSPEAVKAAVDAAKAEVHQRCASLRTDVITFANVLRFDDDNFLEHTKGFVFASGPKDGHGEAKAAELDFPWASRYRFYAAADGPGRACGPAHMTKFVGLNCPVGAAAKADPAADKDAAEDWTAAQSKTPTLENGAQAGERAPEPGDCQSCAATSTACEEAPISTAEGETISGHGARTWLGEGPSPSEYPDSDEYDMRDPNTTEEILQDIFDGLEMLRESRLLSPWLVTYLAAHTIRFAKEEGVNWLQLHWEHMAFLPVNKLAALRDKVLEVLVLNCDALKATTDALALQRDNESNGTFTMAEGKKDCIQFIGAPLRGEVIDAINILQQKNPCDCDKSKQRRAAEKEGEQAAEENVGNGHVVEEAPSADGQESDPSLKYISAGDWELAKEYMDCQCHNAPEQVSALMVDLLFGTTGHTNELRLPTTYCLKEGAAETLRALLLRATACLCLVMQQSEKRNEALQIVACLFRIHLDYVEPIKDGSLSCGNLSPEDIRRVDIWLDQFKHAQLHLKQLLWLEELERDRLRVICLKVPERLLHDHFGRLLRRKHAAAKDKEQVQKLDKQIKEVQARLNACKEARRKQEKRLQKTTESVERYDNDPDASLKSSGLQNDLERHQSGSLRLSAEKVLQCLSQEQELLRDCFRGALTHLFRCDIRIATARLAALRLLRTCELELTVPFVERLEKWLVQGLRITLQKAARERFERLQEAKMATLVEAEEKQKAVQAKKQAKKAAAKAKTVAPSSPLPPPQAAEEAHPNGHAAEGAPSDSQQGPAVKGLDAGDASESASAERPIDHAPPDKSDNWAQVPSFSAEQAQAGDEQEEAPEPASTAETLLEAAIVPVEAGGFEYVQSKGKKKKKKKKTKAAEEVDPEETSAAPASVRWWTDGAAGKDDVAEEWQTAKPRRQQPKRGDRGDPAAPPPGQEHQLNGHSVEPLPPPPSPPPPAVAGGDQRAAAAAHRPQSEKLCLKCGDPTHKAVECPELAHLPPFLRSEVTMALLEGNMQRAQVLLTRVPVKTCRMCDVPGHNLYNCPQLDSMPRHMKADLANAFRTANVKWRQKILAEWKHLDAARSWPGAAGELPPAAAGNLPPSTRSQPGAPPQVGRGQPPPPPPPERATSRADADSWRRQGSTGSDPSLTNGGFPAAEHASGRPQPRGAAADVSGSRPRPRDASGESAEARPSPRTSMRATASSFMPQNHGQPSTPREGITADAPLPHVNHVQDVRAVSIPANSSYQPLQQGQGMGSPALDVLLPVPHQGQREDRADDNFSSILDMLCPQASPEAPPAGRSWAGVAELQPAGAWGALVPSPSGELVSASSLTQAQRSQQSPSRELVVATPGLQNQIGEYNCFLNVIIQSLWNCRHFRAPFKAASAAFCSAQSNAVVAALAELFATFEAQEQQGSRNIVAPTRLREALDALNSHAFQIGEMSDAAEVLGALYDSLGDVPGGAELVNLVFGLHVRELVHCGSCGRDTHCTHYTQFFYNVSATALRLQGMLNGEDGRLPPLGRLLWEIEAQDMKSCDTDVGGCGQLNSIQHLLEGAPPNVFTVQLAWESQRESSDNIRATLSAIQEEVDVGHIYKAQESRLYRLRSMVCYYGAHYHAFVHTGGQWIMFDDANTSAVGSWEAVMHKCQLGKIQPSVLFYEALGT</sequence>
<dbReference type="SMART" id="SM00343">
    <property type="entry name" value="ZnF_C2HC"/>
    <property type="match status" value="2"/>
</dbReference>